<proteinExistence type="predicted"/>
<name>A0A918RGI1_9ACTN</name>
<sequence length="116" mass="13632">MLERYLAHLHADYAGRAVHRNFIGQLNLFFLAIRQHRRNDALPASTVFFPEDFPRYDERLPRALSEPVMTQLEQPVNLDRWKTPAYRLVTLISDALRPADHRHGAAAARLHRPRRR</sequence>
<dbReference type="Proteomes" id="UP000634660">
    <property type="component" value="Unassembled WGS sequence"/>
</dbReference>
<dbReference type="AlphaFoldDB" id="A0A918RGI1"/>
<protein>
    <submittedName>
        <fullName evidence="1">Uncharacterized protein</fullName>
    </submittedName>
</protein>
<organism evidence="1 2">
    <name type="scientific">Streptomyces subrutilus</name>
    <dbReference type="NCBI Taxonomy" id="36818"/>
    <lineage>
        <taxon>Bacteria</taxon>
        <taxon>Bacillati</taxon>
        <taxon>Actinomycetota</taxon>
        <taxon>Actinomycetes</taxon>
        <taxon>Kitasatosporales</taxon>
        <taxon>Streptomycetaceae</taxon>
        <taxon>Streptomyces</taxon>
    </lineage>
</organism>
<comment type="caution">
    <text evidence="1">The sequence shown here is derived from an EMBL/GenBank/DDBJ whole genome shotgun (WGS) entry which is preliminary data.</text>
</comment>
<dbReference type="EMBL" id="BMVX01000036">
    <property type="protein sequence ID" value="GGZ94080.1"/>
    <property type="molecule type" value="Genomic_DNA"/>
</dbReference>
<accession>A0A918RGI1</accession>
<gene>
    <name evidence="1" type="ORF">GCM10010371_62360</name>
</gene>
<reference evidence="1" key="2">
    <citation type="submission" date="2020-09" db="EMBL/GenBank/DDBJ databases">
        <authorList>
            <person name="Sun Q."/>
            <person name="Ohkuma M."/>
        </authorList>
    </citation>
    <scope>NUCLEOTIDE SEQUENCE</scope>
    <source>
        <strain evidence="1">JCM 4834</strain>
    </source>
</reference>
<evidence type="ECO:0000313" key="1">
    <source>
        <dbReference type="EMBL" id="GGZ94080.1"/>
    </source>
</evidence>
<evidence type="ECO:0000313" key="2">
    <source>
        <dbReference type="Proteomes" id="UP000634660"/>
    </source>
</evidence>
<reference evidence="1" key="1">
    <citation type="journal article" date="2014" name="Int. J. Syst. Evol. Microbiol.">
        <title>Complete genome sequence of Corynebacterium casei LMG S-19264T (=DSM 44701T), isolated from a smear-ripened cheese.</title>
        <authorList>
            <consortium name="US DOE Joint Genome Institute (JGI-PGF)"/>
            <person name="Walter F."/>
            <person name="Albersmeier A."/>
            <person name="Kalinowski J."/>
            <person name="Ruckert C."/>
        </authorList>
    </citation>
    <scope>NUCLEOTIDE SEQUENCE</scope>
    <source>
        <strain evidence="1">JCM 4834</strain>
    </source>
</reference>